<keyword evidence="3" id="KW-1185">Reference proteome</keyword>
<protein>
    <submittedName>
        <fullName evidence="2">Type VI secretion system tip protein VgrG</fullName>
    </submittedName>
</protein>
<dbReference type="Proteomes" id="UP001201449">
    <property type="component" value="Unassembled WGS sequence"/>
</dbReference>
<proteinExistence type="predicted"/>
<evidence type="ECO:0000259" key="1">
    <source>
        <dbReference type="Pfam" id="PF04717"/>
    </source>
</evidence>
<dbReference type="InterPro" id="IPR006533">
    <property type="entry name" value="T6SS_Vgr_RhsGE"/>
</dbReference>
<dbReference type="RefSeq" id="WP_234860488.1">
    <property type="nucleotide sequence ID" value="NZ_JAKEVZ010000003.1"/>
</dbReference>
<dbReference type="Pfam" id="PF04717">
    <property type="entry name" value="Phage_base_V"/>
    <property type="match status" value="1"/>
</dbReference>
<evidence type="ECO:0000313" key="3">
    <source>
        <dbReference type="Proteomes" id="UP001201449"/>
    </source>
</evidence>
<dbReference type="Gene3D" id="2.40.50.230">
    <property type="entry name" value="Gp5 N-terminal domain"/>
    <property type="match status" value="1"/>
</dbReference>
<dbReference type="InterPro" id="IPR006531">
    <property type="entry name" value="Gp5/Vgr_OB"/>
</dbReference>
<reference evidence="2 3" key="1">
    <citation type="submission" date="2022-01" db="EMBL/GenBank/DDBJ databases">
        <title>Mariniradius saccharolyticus sp. nov., isolated from sediment of a river.</title>
        <authorList>
            <person name="Liu H."/>
        </authorList>
    </citation>
    <scope>NUCLEOTIDE SEQUENCE [LARGE SCALE GENOMIC DNA]</scope>
    <source>
        <strain evidence="2 3">RY-2</strain>
    </source>
</reference>
<dbReference type="SUPFAM" id="SSF69255">
    <property type="entry name" value="gp5 N-terminal domain-like"/>
    <property type="match status" value="1"/>
</dbReference>
<dbReference type="Gene3D" id="4.10.220.110">
    <property type="match status" value="1"/>
</dbReference>
<dbReference type="NCBIfam" id="TIGR01646">
    <property type="entry name" value="vgr_GE"/>
    <property type="match status" value="1"/>
</dbReference>
<name>A0ABS9BRS2_9BACT</name>
<dbReference type="SUPFAM" id="SSF69279">
    <property type="entry name" value="Phage tail proteins"/>
    <property type="match status" value="1"/>
</dbReference>
<gene>
    <name evidence="2" type="primary">vgrG</name>
    <name evidence="2" type="ORF">L0U89_04805</name>
</gene>
<dbReference type="EMBL" id="JAKEVZ010000003">
    <property type="protein sequence ID" value="MCF1750382.1"/>
    <property type="molecule type" value="Genomic_DNA"/>
</dbReference>
<dbReference type="InterPro" id="IPR037026">
    <property type="entry name" value="Vgr_OB-fold_dom_sf"/>
</dbReference>
<organism evidence="2 3">
    <name type="scientific">Mariniradius sediminis</name>
    <dbReference type="NCBI Taxonomy" id="2909237"/>
    <lineage>
        <taxon>Bacteria</taxon>
        <taxon>Pseudomonadati</taxon>
        <taxon>Bacteroidota</taxon>
        <taxon>Cytophagia</taxon>
        <taxon>Cytophagales</taxon>
        <taxon>Cyclobacteriaceae</taxon>
        <taxon>Mariniradius</taxon>
    </lineage>
</organism>
<evidence type="ECO:0000313" key="2">
    <source>
        <dbReference type="EMBL" id="MCF1750382.1"/>
    </source>
</evidence>
<feature type="domain" description="Gp5/Type VI secretion system Vgr protein OB-fold" evidence="1">
    <location>
        <begin position="380"/>
        <end position="453"/>
    </location>
</feature>
<accession>A0ABS9BRS2</accession>
<sequence length="589" mass="63157">MIATEIGDLVTTRILLGTGSGAPATQEVSGEVNVMSVSVYHELNKIPTAIVKVADGELSDASFPVGDSGEFALGKSIDIQAGYNSQDTSLFKGIISSNSHGLQAGISQLQMTCKHDVVKMTMGKKNRHFNELSDSDIVESILQENGITDLDVPAFGSTHEQLLQANVSDWDFILSRIDSNGMACRMEGTKFVVFRPDPSLDAVLTLTYGADIFSFQSESDIRSQAAEVKFKAWDYANQTVLEASATDAIGDNAGNFSTSDMAGIHGQGFEVGTPSHLKTESLQAFADSKKQKMSLSKIRGKIIFQGTSNVKPGDWIELEGVGEQFTGKVFVSAVRHDIYAGRWMTEANIGWETDFFTEKVNPSAISAETGQFSRIQGLHIGIVTDIVDPLGEGRVRVRLPMVNAADAGLWARVATLDAGNNRGTFFRPEIEDEVIVGFMNDDPSFPVVLGMLHSSAKPTPFEPGESNDKKGYVSRSEIKITIHDGDRSIVIETPGGRKFTMDDEAGIIQVEDAVGNILTMNDSGITCESPQDISVSSSTKISLAAPEIEIKADTSVKMEGSASVGVKSGGTTDIEGSMVNVKGSLVKIN</sequence>
<dbReference type="Gene3D" id="2.30.110.50">
    <property type="match status" value="1"/>
</dbReference>
<dbReference type="Gene3D" id="3.55.50.10">
    <property type="entry name" value="Baseplate protein-like domains"/>
    <property type="match status" value="1"/>
</dbReference>
<dbReference type="Pfam" id="PF05954">
    <property type="entry name" value="Phage_GPD"/>
    <property type="match status" value="1"/>
</dbReference>
<comment type="caution">
    <text evidence="2">The sequence shown here is derived from an EMBL/GenBank/DDBJ whole genome shotgun (WGS) entry which is preliminary data.</text>
</comment>